<evidence type="ECO:0000256" key="2">
    <source>
        <dbReference type="ARBA" id="ARBA00022679"/>
    </source>
</evidence>
<dbReference type="Pfam" id="PF00294">
    <property type="entry name" value="PfkB"/>
    <property type="match status" value="1"/>
</dbReference>
<proteinExistence type="inferred from homology"/>
<comment type="similarity">
    <text evidence="1">Belongs to the carbohydrate kinase PfkB family.</text>
</comment>
<evidence type="ECO:0000259" key="4">
    <source>
        <dbReference type="Pfam" id="PF00294"/>
    </source>
</evidence>
<dbReference type="Gene3D" id="3.40.1190.20">
    <property type="match status" value="1"/>
</dbReference>
<comment type="caution">
    <text evidence="5">The sequence shown here is derived from an EMBL/GenBank/DDBJ whole genome shotgun (WGS) entry which is preliminary data.</text>
</comment>
<gene>
    <name evidence="5" type="ORF">CUN50_06180</name>
</gene>
<reference evidence="5 6" key="1">
    <citation type="submission" date="2017-11" db="EMBL/GenBank/DDBJ databases">
        <title>Evolution of Phototrophy in the Chloroflexi Phylum Driven by Horizontal Gene Transfer.</title>
        <authorList>
            <person name="Ward L.M."/>
            <person name="Hemp J."/>
            <person name="Shih P.M."/>
            <person name="Mcglynn S.E."/>
            <person name="Fischer W."/>
        </authorList>
    </citation>
    <scope>NUCLEOTIDE SEQUENCE [LARGE SCALE GENOMIC DNA]</scope>
    <source>
        <strain evidence="5">CP1_1M</strain>
    </source>
</reference>
<organism evidence="5 6">
    <name type="scientific">Candidatus Thermofonsia Clade 1 bacterium</name>
    <dbReference type="NCBI Taxonomy" id="2364210"/>
    <lineage>
        <taxon>Bacteria</taxon>
        <taxon>Bacillati</taxon>
        <taxon>Chloroflexota</taxon>
        <taxon>Candidatus Thermofontia</taxon>
        <taxon>Candidatus Thermofonsia Clade 1</taxon>
    </lineage>
</organism>
<dbReference type="InterPro" id="IPR029056">
    <property type="entry name" value="Ribokinase-like"/>
</dbReference>
<dbReference type="InterPro" id="IPR002173">
    <property type="entry name" value="Carboh/pur_kinase_PfkB_CS"/>
</dbReference>
<evidence type="ECO:0000313" key="5">
    <source>
        <dbReference type="EMBL" id="PJF41315.1"/>
    </source>
</evidence>
<dbReference type="InterPro" id="IPR011611">
    <property type="entry name" value="PfkB_dom"/>
</dbReference>
<evidence type="ECO:0000256" key="3">
    <source>
        <dbReference type="ARBA" id="ARBA00022777"/>
    </source>
</evidence>
<dbReference type="GO" id="GO:0016301">
    <property type="term" value="F:kinase activity"/>
    <property type="evidence" value="ECO:0007669"/>
    <property type="project" value="UniProtKB-KW"/>
</dbReference>
<keyword evidence="2" id="KW-0808">Transferase</keyword>
<dbReference type="PANTHER" id="PTHR43320:SF3">
    <property type="entry name" value="CARBOHYDRATE KINASE PFKB DOMAIN-CONTAINING PROTEIN"/>
    <property type="match status" value="1"/>
</dbReference>
<dbReference type="EMBL" id="PGTL01000101">
    <property type="protein sequence ID" value="PJF41315.1"/>
    <property type="molecule type" value="Genomic_DNA"/>
</dbReference>
<sequence length="139" mass="14970">MEACRERGIPVSMDCQYREGITLQTEGVRAALERLDIFMPNRREARQLTGCEDIHEMLAALAVLVPLVVIKDGANGAYARQSETVYHAPALSLPHIVDTTGSGDVFNAGFLAALMAGKDVPEALQWGNFCGGMATQAYG</sequence>
<evidence type="ECO:0000313" key="6">
    <source>
        <dbReference type="Proteomes" id="UP000228947"/>
    </source>
</evidence>
<dbReference type="PROSITE" id="PS00584">
    <property type="entry name" value="PFKB_KINASES_2"/>
    <property type="match status" value="1"/>
</dbReference>
<dbReference type="AlphaFoldDB" id="A0A2M8PUT6"/>
<accession>A0A2M8PUT6</accession>
<dbReference type="InterPro" id="IPR052700">
    <property type="entry name" value="Carb_kinase_PfkB-like"/>
</dbReference>
<feature type="domain" description="Carbohydrate kinase PfkB" evidence="4">
    <location>
        <begin position="2"/>
        <end position="139"/>
    </location>
</feature>
<protein>
    <submittedName>
        <fullName evidence="5">Sugar kinase</fullName>
    </submittedName>
</protein>
<keyword evidence="3 5" id="KW-0418">Kinase</keyword>
<feature type="non-terminal residue" evidence="5">
    <location>
        <position position="139"/>
    </location>
</feature>
<name>A0A2M8PUT6_9CHLR</name>
<dbReference type="Proteomes" id="UP000228947">
    <property type="component" value="Unassembled WGS sequence"/>
</dbReference>
<dbReference type="SUPFAM" id="SSF53613">
    <property type="entry name" value="Ribokinase-like"/>
    <property type="match status" value="1"/>
</dbReference>
<evidence type="ECO:0000256" key="1">
    <source>
        <dbReference type="ARBA" id="ARBA00010688"/>
    </source>
</evidence>
<dbReference type="PANTHER" id="PTHR43320">
    <property type="entry name" value="SUGAR KINASE"/>
    <property type="match status" value="1"/>
</dbReference>